<sequence length="516" mass="58792">MITYSFPLSDHFIDQQQQQQQLVIVDEDLKVVLFGNDAEKLCSQFKNSRWVIALIRCKDTDSFYFVWWEGSKLDAYTIERFRDIIPISIQSLCTICKIESAFQICKRNYYSMDSIMHDINYNRYTGFNRLSPPTTPTDQSLISKLKSQSTTSPSSNINKLCKIFSQSGSQSPNINPSTNLLPQLKNGQWFMYRYDRDNIVTAFHGLSVNKLQSMLCEKHSTVVLYKKNDEEFYFIIWDGTVTRPIEKCKFASFTNNVYLYHKDLHRKLRIVRCDSSCEFDKLVDIIRTSPGTATSCSSSSVHSTASTPGPVFFSPTPSTCSTPDSSQKIFKMKTTPGISSTPSTPSTLRQGCTDEKPNIIQNVPYFGYDAITLAMEEFNAGKICWLLIGYTAPGCQGLGLLAKGPKGMNEMKKHLKDESTAFGIIRVTYTDERAAAKKDSQLQKTMFVQWLGKKSRALEKSRRNTHMAPVYRLFQEKTVVHGEMEADEINDLEDVSILQKLLSFRNDIQFKKIIEA</sequence>
<dbReference type="OrthoDB" id="20462at2759"/>
<dbReference type="InterPro" id="IPR029006">
    <property type="entry name" value="ADF-H/Gelsolin-like_dom_sf"/>
</dbReference>
<proteinExistence type="predicted"/>
<dbReference type="PROSITE" id="PS51263">
    <property type="entry name" value="ADF_H"/>
    <property type="match status" value="1"/>
</dbReference>
<evidence type="ECO:0000259" key="1">
    <source>
        <dbReference type="PROSITE" id="PS51263"/>
    </source>
</evidence>
<name>F4QE43_CACFS</name>
<dbReference type="Proteomes" id="UP000007797">
    <property type="component" value="Unassembled WGS sequence"/>
</dbReference>
<evidence type="ECO:0000313" key="3">
    <source>
        <dbReference type="Proteomes" id="UP000007797"/>
    </source>
</evidence>
<dbReference type="Gene3D" id="3.40.20.10">
    <property type="entry name" value="Severin"/>
    <property type="match status" value="1"/>
</dbReference>
<dbReference type="STRING" id="1054147.F4QE43"/>
<dbReference type="AlphaFoldDB" id="F4QE43"/>
<reference evidence="3" key="1">
    <citation type="journal article" date="2011" name="Genome Res.">
        <title>Phylogeny-wide analysis of social amoeba genomes highlights ancient origins for complex intercellular communication.</title>
        <authorList>
            <person name="Heidel A.J."/>
            <person name="Lawal H.M."/>
            <person name="Felder M."/>
            <person name="Schilde C."/>
            <person name="Helps N.R."/>
            <person name="Tunggal B."/>
            <person name="Rivero F."/>
            <person name="John U."/>
            <person name="Schleicher M."/>
            <person name="Eichinger L."/>
            <person name="Platzer M."/>
            <person name="Noegel A.A."/>
            <person name="Schaap P."/>
            <person name="Gloeckner G."/>
        </authorList>
    </citation>
    <scope>NUCLEOTIDE SEQUENCE [LARGE SCALE GENOMIC DNA]</scope>
    <source>
        <strain evidence="3">SH3</strain>
    </source>
</reference>
<organism evidence="2 3">
    <name type="scientific">Cavenderia fasciculata</name>
    <name type="common">Slime mold</name>
    <name type="synonym">Dictyostelium fasciculatum</name>
    <dbReference type="NCBI Taxonomy" id="261658"/>
    <lineage>
        <taxon>Eukaryota</taxon>
        <taxon>Amoebozoa</taxon>
        <taxon>Evosea</taxon>
        <taxon>Eumycetozoa</taxon>
        <taxon>Dictyostelia</taxon>
        <taxon>Acytosteliales</taxon>
        <taxon>Cavenderiaceae</taxon>
        <taxon>Cavenderia</taxon>
    </lineage>
</organism>
<dbReference type="KEGG" id="dfa:DFA_11751"/>
<dbReference type="Pfam" id="PF00241">
    <property type="entry name" value="Cofilin_ADF"/>
    <property type="match status" value="1"/>
</dbReference>
<feature type="domain" description="ADF-H" evidence="1">
    <location>
        <begin position="362"/>
        <end position="502"/>
    </location>
</feature>
<dbReference type="GO" id="GO:0003779">
    <property type="term" value="F:actin binding"/>
    <property type="evidence" value="ECO:0007669"/>
    <property type="project" value="InterPro"/>
</dbReference>
<dbReference type="InterPro" id="IPR002108">
    <property type="entry name" value="ADF-H"/>
</dbReference>
<dbReference type="SUPFAM" id="SSF55753">
    <property type="entry name" value="Actin depolymerizing proteins"/>
    <property type="match status" value="1"/>
</dbReference>
<gene>
    <name evidence="2" type="ORF">DFA_11751</name>
</gene>
<evidence type="ECO:0000313" key="2">
    <source>
        <dbReference type="EMBL" id="EGG13990.1"/>
    </source>
</evidence>
<keyword evidence="3" id="KW-1185">Reference proteome</keyword>
<accession>F4QE43</accession>
<dbReference type="EMBL" id="GL883029">
    <property type="protein sequence ID" value="EGG13990.1"/>
    <property type="molecule type" value="Genomic_DNA"/>
</dbReference>
<dbReference type="GeneID" id="14866526"/>
<dbReference type="RefSeq" id="XP_004350698.1">
    <property type="nucleotide sequence ID" value="XM_004350647.1"/>
</dbReference>
<protein>
    <submittedName>
        <fullName evidence="2">Actin binding protein</fullName>
    </submittedName>
</protein>